<sequence length="66" mass="7078">MAVGCGGVAAGASVGVVASRMTRLEWVRLEQRVECRMDVVGVVVLLAYIVFSLFRSRIVGLWVPAA</sequence>
<reference evidence="2" key="1">
    <citation type="submission" date="2021-02" db="EMBL/GenBank/DDBJ databases">
        <title>Draft genome sequence of Microbispora sp. RL4-1S isolated from rice leaves in Thailand.</title>
        <authorList>
            <person name="Muangham S."/>
            <person name="Duangmal K."/>
        </authorList>
    </citation>
    <scope>NUCLEOTIDE SEQUENCE</scope>
    <source>
        <strain evidence="2">RL4-1S</strain>
    </source>
</reference>
<dbReference type="AlphaFoldDB" id="A0A940WS93"/>
<keyword evidence="1" id="KW-0812">Transmembrane</keyword>
<accession>A0A940WS93</accession>
<gene>
    <name evidence="2" type="ORF">JOL79_20045</name>
</gene>
<dbReference type="EMBL" id="JAFCNB010000011">
    <property type="protein sequence ID" value="MBP2706104.1"/>
    <property type="molecule type" value="Genomic_DNA"/>
</dbReference>
<dbReference type="RefSeq" id="WP_210157393.1">
    <property type="nucleotide sequence ID" value="NZ_JAFCNB010000011.1"/>
</dbReference>
<keyword evidence="1" id="KW-0472">Membrane</keyword>
<feature type="transmembrane region" description="Helical" evidence="1">
    <location>
        <begin position="42"/>
        <end position="63"/>
    </location>
</feature>
<protein>
    <submittedName>
        <fullName evidence="2">Uncharacterized protein</fullName>
    </submittedName>
</protein>
<name>A0A940WS93_9ACTN</name>
<keyword evidence="3" id="KW-1185">Reference proteome</keyword>
<evidence type="ECO:0000313" key="3">
    <source>
        <dbReference type="Proteomes" id="UP000674234"/>
    </source>
</evidence>
<keyword evidence="1" id="KW-1133">Transmembrane helix</keyword>
<proteinExistence type="predicted"/>
<evidence type="ECO:0000313" key="2">
    <source>
        <dbReference type="EMBL" id="MBP2706104.1"/>
    </source>
</evidence>
<dbReference type="Proteomes" id="UP000674234">
    <property type="component" value="Unassembled WGS sequence"/>
</dbReference>
<organism evidence="2 3">
    <name type="scientific">Microbispora oryzae</name>
    <dbReference type="NCBI Taxonomy" id="2806554"/>
    <lineage>
        <taxon>Bacteria</taxon>
        <taxon>Bacillati</taxon>
        <taxon>Actinomycetota</taxon>
        <taxon>Actinomycetes</taxon>
        <taxon>Streptosporangiales</taxon>
        <taxon>Streptosporangiaceae</taxon>
        <taxon>Microbispora</taxon>
    </lineage>
</organism>
<evidence type="ECO:0000256" key="1">
    <source>
        <dbReference type="SAM" id="Phobius"/>
    </source>
</evidence>
<comment type="caution">
    <text evidence="2">The sequence shown here is derived from an EMBL/GenBank/DDBJ whole genome shotgun (WGS) entry which is preliminary data.</text>
</comment>